<dbReference type="InterPro" id="IPR014025">
    <property type="entry name" value="Glutaredoxin_subgr"/>
</dbReference>
<feature type="domain" description="Glutaredoxin" evidence="7">
    <location>
        <begin position="4"/>
        <end position="62"/>
    </location>
</feature>
<dbReference type="SUPFAM" id="SSF52833">
    <property type="entry name" value="Thioredoxin-like"/>
    <property type="match status" value="1"/>
</dbReference>
<dbReference type="Proteomes" id="UP000035036">
    <property type="component" value="Chromosome"/>
</dbReference>
<dbReference type="EMBL" id="CP010311">
    <property type="protein sequence ID" value="AJF07850.1"/>
    <property type="molecule type" value="Genomic_DNA"/>
</dbReference>
<dbReference type="NCBIfam" id="TIGR02181">
    <property type="entry name" value="GRX_bact"/>
    <property type="match status" value="1"/>
</dbReference>
<keyword evidence="2 6" id="KW-0813">Transport</keyword>
<dbReference type="PROSITE" id="PS00195">
    <property type="entry name" value="GLUTAREDOXIN_1"/>
    <property type="match status" value="1"/>
</dbReference>
<dbReference type="InterPro" id="IPR011767">
    <property type="entry name" value="GLR_AS"/>
</dbReference>
<dbReference type="PANTHER" id="PTHR45694">
    <property type="entry name" value="GLUTAREDOXIN 2"/>
    <property type="match status" value="1"/>
</dbReference>
<dbReference type="InterPro" id="IPR002109">
    <property type="entry name" value="Glutaredoxin"/>
</dbReference>
<dbReference type="CDD" id="cd03418">
    <property type="entry name" value="GRX_GRXb_1_3_like"/>
    <property type="match status" value="1"/>
</dbReference>
<keyword evidence="3 6" id="KW-0249">Electron transport</keyword>
<comment type="similarity">
    <text evidence="1 6">Belongs to the glutaredoxin family.</text>
</comment>
<evidence type="ECO:0000313" key="9">
    <source>
        <dbReference type="Proteomes" id="UP000035036"/>
    </source>
</evidence>
<protein>
    <recommendedName>
        <fullName evidence="6">Glutaredoxin</fullName>
    </recommendedName>
</protein>
<accession>A0A0B5FUJ1</accession>
<dbReference type="PROSITE" id="PS51354">
    <property type="entry name" value="GLUTAREDOXIN_2"/>
    <property type="match status" value="1"/>
</dbReference>
<dbReference type="Pfam" id="PF00462">
    <property type="entry name" value="Glutaredoxin"/>
    <property type="match status" value="1"/>
</dbReference>
<evidence type="ECO:0000256" key="1">
    <source>
        <dbReference type="ARBA" id="ARBA00007787"/>
    </source>
</evidence>
<gene>
    <name evidence="8" type="ORF">GSUB_01585</name>
</gene>
<dbReference type="KEGG" id="gsb:GSUB_01585"/>
<dbReference type="GO" id="GO:0015038">
    <property type="term" value="F:glutathione disulfide oxidoreductase activity"/>
    <property type="evidence" value="ECO:0007669"/>
    <property type="project" value="UniProtKB-UniRule"/>
</dbReference>
<evidence type="ECO:0000256" key="5">
    <source>
        <dbReference type="ARBA" id="ARBA00023284"/>
    </source>
</evidence>
<evidence type="ECO:0000313" key="8">
    <source>
        <dbReference type="EMBL" id="AJF07850.1"/>
    </source>
</evidence>
<dbReference type="OrthoDB" id="9814618at2"/>
<evidence type="ECO:0000256" key="6">
    <source>
        <dbReference type="RuleBase" id="RU364065"/>
    </source>
</evidence>
<dbReference type="GO" id="GO:0005737">
    <property type="term" value="C:cytoplasm"/>
    <property type="evidence" value="ECO:0007669"/>
    <property type="project" value="TreeGrafter"/>
</dbReference>
<dbReference type="GO" id="GO:0034599">
    <property type="term" value="P:cellular response to oxidative stress"/>
    <property type="evidence" value="ECO:0007669"/>
    <property type="project" value="TreeGrafter"/>
</dbReference>
<dbReference type="InterPro" id="IPR011900">
    <property type="entry name" value="GRX_bact"/>
</dbReference>
<comment type="function">
    <text evidence="6">Has a glutathione-disulfide oxidoreductase activity in the presence of NADPH and glutathione reductase. Reduces low molecular weight disulfides and proteins.</text>
</comment>
<sequence length="89" mass="10038">MKNVEIYTKSYCPYCKRAKELLHIKNVSFTEFDVTSDPVKEQEMRHRSGRHTVPQIFIDDEPIGGCSDLFDLDETGELDGKLGINSSGG</sequence>
<reference evidence="8 9" key="1">
    <citation type="journal article" date="2015" name="Genome Announc.">
        <title>Genomes of Geoalkalibacter ferrihydriticus Z-0531T and Geoalkalibacter subterraneus Red1T, Two Haloalkaliphilic Metal-Reducing Deltaproteobacteria.</title>
        <authorList>
            <person name="Badalamenti J.P."/>
            <person name="Krajmalnik-Brown R."/>
            <person name="Torres C.I."/>
            <person name="Bond D.R."/>
        </authorList>
    </citation>
    <scope>NUCLEOTIDE SEQUENCE [LARGE SCALE GENOMIC DNA]</scope>
    <source>
        <strain evidence="8 9">Red1</strain>
    </source>
</reference>
<evidence type="ECO:0000259" key="7">
    <source>
        <dbReference type="Pfam" id="PF00462"/>
    </source>
</evidence>
<name>A0A0B5FUJ1_9BACT</name>
<dbReference type="HOGENOM" id="CLU_026126_7_3_7"/>
<dbReference type="GO" id="GO:0045454">
    <property type="term" value="P:cell redox homeostasis"/>
    <property type="evidence" value="ECO:0007669"/>
    <property type="project" value="InterPro"/>
</dbReference>
<keyword evidence="4" id="KW-1015">Disulfide bond</keyword>
<evidence type="ECO:0000256" key="4">
    <source>
        <dbReference type="ARBA" id="ARBA00023157"/>
    </source>
</evidence>
<keyword evidence="6" id="KW-0963">Cytoplasm</keyword>
<dbReference type="RefSeq" id="WP_040201915.1">
    <property type="nucleotide sequence ID" value="NZ_CP010311.1"/>
</dbReference>
<dbReference type="PANTHER" id="PTHR45694:SF18">
    <property type="entry name" value="GLUTAREDOXIN-1-RELATED"/>
    <property type="match status" value="1"/>
</dbReference>
<keyword evidence="5 6" id="KW-0676">Redox-active center</keyword>
<dbReference type="Gene3D" id="3.40.30.10">
    <property type="entry name" value="Glutaredoxin"/>
    <property type="match status" value="1"/>
</dbReference>
<proteinExistence type="inferred from homology"/>
<dbReference type="PRINTS" id="PR00160">
    <property type="entry name" value="GLUTAREDOXIN"/>
</dbReference>
<dbReference type="STRING" id="483547.GSUB_01585"/>
<keyword evidence="9" id="KW-1185">Reference proteome</keyword>
<organism evidence="8 9">
    <name type="scientific">Geoalkalibacter subterraneus</name>
    <dbReference type="NCBI Taxonomy" id="483547"/>
    <lineage>
        <taxon>Bacteria</taxon>
        <taxon>Pseudomonadati</taxon>
        <taxon>Thermodesulfobacteriota</taxon>
        <taxon>Desulfuromonadia</taxon>
        <taxon>Desulfuromonadales</taxon>
        <taxon>Geoalkalibacteraceae</taxon>
        <taxon>Geoalkalibacter</taxon>
    </lineage>
</organism>
<evidence type="ECO:0000256" key="3">
    <source>
        <dbReference type="ARBA" id="ARBA00022982"/>
    </source>
</evidence>
<evidence type="ECO:0000256" key="2">
    <source>
        <dbReference type="ARBA" id="ARBA00022448"/>
    </source>
</evidence>
<dbReference type="InterPro" id="IPR036249">
    <property type="entry name" value="Thioredoxin-like_sf"/>
</dbReference>
<dbReference type="AlphaFoldDB" id="A0A0B5FUJ1"/>